<dbReference type="PANTHER" id="PTHR10242:SF7">
    <property type="entry name" value="HHH-GPD DOMAIN-CONTAINING PROTEIN"/>
    <property type="match status" value="1"/>
</dbReference>
<evidence type="ECO:0000313" key="2">
    <source>
        <dbReference type="Proteomes" id="UP001064489"/>
    </source>
</evidence>
<dbReference type="EMBL" id="JAJSOW010000103">
    <property type="protein sequence ID" value="KAI9175079.1"/>
    <property type="molecule type" value="Genomic_DNA"/>
</dbReference>
<accession>A0AAD5IRJ8</accession>
<gene>
    <name evidence="1" type="ORF">LWI28_027046</name>
</gene>
<dbReference type="GO" id="GO:0034039">
    <property type="term" value="F:8-oxo-7,8-dihydroguanine DNA N-glycosylase activity"/>
    <property type="evidence" value="ECO:0007669"/>
    <property type="project" value="TreeGrafter"/>
</dbReference>
<dbReference type="Gene3D" id="1.10.340.30">
    <property type="entry name" value="Hypothetical protein, domain 2"/>
    <property type="match status" value="1"/>
</dbReference>
<comment type="caution">
    <text evidence="1">The sequence shown here is derived from an EMBL/GenBank/DDBJ whole genome shotgun (WGS) entry which is preliminary data.</text>
</comment>
<name>A0AAD5IRJ8_ACENE</name>
<dbReference type="AlphaFoldDB" id="A0AAD5IRJ8"/>
<dbReference type="SUPFAM" id="SSF48150">
    <property type="entry name" value="DNA-glycosylase"/>
    <property type="match status" value="1"/>
</dbReference>
<dbReference type="GO" id="GO:0005634">
    <property type="term" value="C:nucleus"/>
    <property type="evidence" value="ECO:0007669"/>
    <property type="project" value="TreeGrafter"/>
</dbReference>
<sequence>MAQALCELQAELMSTTSKIVRRNKCGNFPSSSELANMSQKKLKLRCNVGYRAKYIQQFAKNVESGNIDLNKFEQQGYSYDQLYQELKKNKGFGDFTCANVLMCIGFYHNIPTDSETLKLLQKVYSSESAEGVAKEIYDKYAPFQCLAYWLDLVNCYEKKVGRLCELDSSKYDTVTLYENNGDAHDHHEKKLKRASSKIDLQNKNKRQSKIKGNVKFRK</sequence>
<evidence type="ECO:0008006" key="3">
    <source>
        <dbReference type="Google" id="ProtNLM"/>
    </source>
</evidence>
<dbReference type="GO" id="GO:0006285">
    <property type="term" value="P:base-excision repair, AP site formation"/>
    <property type="evidence" value="ECO:0007669"/>
    <property type="project" value="TreeGrafter"/>
</dbReference>
<keyword evidence="2" id="KW-1185">Reference proteome</keyword>
<dbReference type="InterPro" id="IPR011257">
    <property type="entry name" value="DNA_glycosylase"/>
</dbReference>
<proteinExistence type="predicted"/>
<protein>
    <recommendedName>
        <fullName evidence="3">HhH-GPD domain-containing protein</fullName>
    </recommendedName>
</protein>
<dbReference type="PANTHER" id="PTHR10242">
    <property type="entry name" value="8-OXOGUANINE DNA GLYCOSYLASE"/>
    <property type="match status" value="1"/>
</dbReference>
<evidence type="ECO:0000313" key="1">
    <source>
        <dbReference type="EMBL" id="KAI9175079.1"/>
    </source>
</evidence>
<dbReference type="Proteomes" id="UP001064489">
    <property type="component" value="Chromosome 8"/>
</dbReference>
<organism evidence="1 2">
    <name type="scientific">Acer negundo</name>
    <name type="common">Box elder</name>
    <dbReference type="NCBI Taxonomy" id="4023"/>
    <lineage>
        <taxon>Eukaryota</taxon>
        <taxon>Viridiplantae</taxon>
        <taxon>Streptophyta</taxon>
        <taxon>Embryophyta</taxon>
        <taxon>Tracheophyta</taxon>
        <taxon>Spermatophyta</taxon>
        <taxon>Magnoliopsida</taxon>
        <taxon>eudicotyledons</taxon>
        <taxon>Gunneridae</taxon>
        <taxon>Pentapetalae</taxon>
        <taxon>rosids</taxon>
        <taxon>malvids</taxon>
        <taxon>Sapindales</taxon>
        <taxon>Sapindaceae</taxon>
        <taxon>Hippocastanoideae</taxon>
        <taxon>Acereae</taxon>
        <taxon>Acer</taxon>
    </lineage>
</organism>
<reference evidence="1" key="2">
    <citation type="submission" date="2023-02" db="EMBL/GenBank/DDBJ databases">
        <authorList>
            <person name="Swenson N.G."/>
            <person name="Wegrzyn J.L."/>
            <person name="Mcevoy S.L."/>
        </authorList>
    </citation>
    <scope>NUCLEOTIDE SEQUENCE</scope>
    <source>
        <strain evidence="1">91603</strain>
        <tissue evidence="1">Leaf</tissue>
    </source>
</reference>
<dbReference type="InterPro" id="IPR052054">
    <property type="entry name" value="Oxidative_DNA_repair_enzyme"/>
</dbReference>
<reference evidence="1" key="1">
    <citation type="journal article" date="2022" name="Plant J.">
        <title>Strategies of tolerance reflected in two North American maple genomes.</title>
        <authorList>
            <person name="McEvoy S.L."/>
            <person name="Sezen U.U."/>
            <person name="Trouern-Trend A."/>
            <person name="McMahon S.M."/>
            <person name="Schaberg P.G."/>
            <person name="Yang J."/>
            <person name="Wegrzyn J.L."/>
            <person name="Swenson N.G."/>
        </authorList>
    </citation>
    <scope>NUCLEOTIDE SEQUENCE</scope>
    <source>
        <strain evidence="1">91603</strain>
    </source>
</reference>